<dbReference type="AlphaFoldDB" id="A0A2Z5JAU3"/>
<dbReference type="RefSeq" id="WP_114243942.1">
    <property type="nucleotide sequence ID" value="NZ_CP027306.1"/>
</dbReference>
<gene>
    <name evidence="1" type="ORF">C5746_10640</name>
</gene>
<dbReference type="GeneID" id="95518943"/>
<organism evidence="1 2">
    <name type="scientific">Streptomyces atratus</name>
    <dbReference type="NCBI Taxonomy" id="1893"/>
    <lineage>
        <taxon>Bacteria</taxon>
        <taxon>Bacillati</taxon>
        <taxon>Actinomycetota</taxon>
        <taxon>Actinomycetes</taxon>
        <taxon>Kitasatosporales</taxon>
        <taxon>Streptomycetaceae</taxon>
        <taxon>Streptomyces</taxon>
    </lineage>
</organism>
<proteinExistence type="predicted"/>
<dbReference type="EMBL" id="CP027306">
    <property type="protein sequence ID" value="AXE77313.1"/>
    <property type="molecule type" value="Genomic_DNA"/>
</dbReference>
<evidence type="ECO:0000313" key="2">
    <source>
        <dbReference type="Proteomes" id="UP000252698"/>
    </source>
</evidence>
<dbReference type="KEGG" id="sata:C5746_10640"/>
<evidence type="ECO:0000313" key="1">
    <source>
        <dbReference type="EMBL" id="AXE77313.1"/>
    </source>
</evidence>
<name>A0A2Z5JAU3_STRAR</name>
<protein>
    <submittedName>
        <fullName evidence="1">Uncharacterized protein</fullName>
    </submittedName>
</protein>
<sequence length="74" mass="8167">MNEDQEIRARAVDLAARTSAALYPNDDLANHPAAITDDVLSLALYVADYIKSGEFDRQSLLRHCPGGDLNRRPV</sequence>
<reference evidence="1 2" key="1">
    <citation type="journal article" date="2018" name="Front. Microbiol.">
        <title>Genome Sequencing of Streptomyces atratus SCSIOZH16 and Activation Production of Nocardamine via Metabolic Engineering.</title>
        <authorList>
            <person name="Li Y."/>
            <person name="Zhang C."/>
            <person name="Liu C."/>
            <person name="Ju J."/>
            <person name="Ma J."/>
        </authorList>
    </citation>
    <scope>NUCLEOTIDE SEQUENCE [LARGE SCALE GENOMIC DNA]</scope>
    <source>
        <strain evidence="1 2">SCSIO_ZH16</strain>
    </source>
</reference>
<dbReference type="Proteomes" id="UP000252698">
    <property type="component" value="Chromosome"/>
</dbReference>
<accession>A0A2Z5JAU3</accession>